<dbReference type="RefSeq" id="WP_057845035.1">
    <property type="nucleotide sequence ID" value="NZ_LLYA01000161.1"/>
</dbReference>
<dbReference type="PANTHER" id="PTHR43968:SF6">
    <property type="entry name" value="GLUTATHIONE S-TRANSFERASE OMEGA"/>
    <property type="match status" value="1"/>
</dbReference>
<protein>
    <recommendedName>
        <fullName evidence="1">glutathione transferase</fullName>
        <ecNumber evidence="1">2.5.1.18</ecNumber>
    </recommendedName>
</protein>
<dbReference type="Pfam" id="PF13409">
    <property type="entry name" value="GST_N_2"/>
    <property type="match status" value="1"/>
</dbReference>
<dbReference type="EC" id="2.5.1.18" evidence="1"/>
<proteinExistence type="predicted"/>
<keyword evidence="7" id="KW-1185">Reference proteome</keyword>
<dbReference type="OrthoDB" id="9813092at2"/>
<evidence type="ECO:0000256" key="3">
    <source>
        <dbReference type="ARBA" id="ARBA00047960"/>
    </source>
</evidence>
<dbReference type="InterPro" id="IPR004045">
    <property type="entry name" value="Glutathione_S-Trfase_N"/>
</dbReference>
<dbReference type="SFLD" id="SFLDS00019">
    <property type="entry name" value="Glutathione_Transferase_(cytos"/>
    <property type="match status" value="1"/>
</dbReference>
<organism evidence="6 7">
    <name type="scientific">Bradyrhizobium retamae</name>
    <dbReference type="NCBI Taxonomy" id="1300035"/>
    <lineage>
        <taxon>Bacteria</taxon>
        <taxon>Pseudomonadati</taxon>
        <taxon>Pseudomonadota</taxon>
        <taxon>Alphaproteobacteria</taxon>
        <taxon>Hyphomicrobiales</taxon>
        <taxon>Nitrobacteraceae</taxon>
        <taxon>Bradyrhizobium</taxon>
    </lineage>
</organism>
<dbReference type="GO" id="GO:0005737">
    <property type="term" value="C:cytoplasm"/>
    <property type="evidence" value="ECO:0007669"/>
    <property type="project" value="TreeGrafter"/>
</dbReference>
<dbReference type="PROSITE" id="PS50405">
    <property type="entry name" value="GST_CTER"/>
    <property type="match status" value="1"/>
</dbReference>
<dbReference type="GO" id="GO:0004364">
    <property type="term" value="F:glutathione transferase activity"/>
    <property type="evidence" value="ECO:0007669"/>
    <property type="project" value="UniProtKB-EC"/>
</dbReference>
<dbReference type="Gene3D" id="1.20.1050.10">
    <property type="match status" value="1"/>
</dbReference>
<dbReference type="InterPro" id="IPR004046">
    <property type="entry name" value="GST_C"/>
</dbReference>
<dbReference type="PROSITE" id="PS50404">
    <property type="entry name" value="GST_NTER"/>
    <property type="match status" value="1"/>
</dbReference>
<evidence type="ECO:0000256" key="1">
    <source>
        <dbReference type="ARBA" id="ARBA00012452"/>
    </source>
</evidence>
<dbReference type="InterPro" id="IPR045073">
    <property type="entry name" value="Omega/Tau-like"/>
</dbReference>
<keyword evidence="2 6" id="KW-0808">Transferase</keyword>
<evidence type="ECO:0000259" key="5">
    <source>
        <dbReference type="PROSITE" id="PS50405"/>
    </source>
</evidence>
<dbReference type="Proteomes" id="UP000052023">
    <property type="component" value="Unassembled WGS sequence"/>
</dbReference>
<evidence type="ECO:0000259" key="4">
    <source>
        <dbReference type="PROSITE" id="PS50404"/>
    </source>
</evidence>
<gene>
    <name evidence="6" type="ORF">CQ13_27725</name>
</gene>
<name>A0A0R3MTE3_9BRAD</name>
<dbReference type="CDD" id="cd00570">
    <property type="entry name" value="GST_N_family"/>
    <property type="match status" value="1"/>
</dbReference>
<dbReference type="InterPro" id="IPR050983">
    <property type="entry name" value="GST_Omega/HSP26"/>
</dbReference>
<evidence type="ECO:0000313" key="6">
    <source>
        <dbReference type="EMBL" id="KRR23147.1"/>
    </source>
</evidence>
<dbReference type="SUPFAM" id="SSF47616">
    <property type="entry name" value="GST C-terminal domain-like"/>
    <property type="match status" value="1"/>
</dbReference>
<dbReference type="CDD" id="cd00299">
    <property type="entry name" value="GST_C_family"/>
    <property type="match status" value="1"/>
</dbReference>
<accession>A0A0R3MTE3</accession>
<dbReference type="SUPFAM" id="SSF52833">
    <property type="entry name" value="Thioredoxin-like"/>
    <property type="match status" value="1"/>
</dbReference>
<dbReference type="AlphaFoldDB" id="A0A0R3MTE3"/>
<dbReference type="InterPro" id="IPR036249">
    <property type="entry name" value="Thioredoxin-like_sf"/>
</dbReference>
<dbReference type="InterPro" id="IPR036282">
    <property type="entry name" value="Glutathione-S-Trfase_C_sf"/>
</dbReference>
<dbReference type="SFLD" id="SFLDG00358">
    <property type="entry name" value="Main_(cytGST)"/>
    <property type="match status" value="1"/>
</dbReference>
<dbReference type="InterPro" id="IPR010987">
    <property type="entry name" value="Glutathione-S-Trfase_C-like"/>
</dbReference>
<dbReference type="PANTHER" id="PTHR43968">
    <property type="match status" value="1"/>
</dbReference>
<dbReference type="Pfam" id="PF00043">
    <property type="entry name" value="GST_C"/>
    <property type="match status" value="1"/>
</dbReference>
<sequence>MAQKLTLISHKLCPYVQRAVIALNEKGVPFERVDIDLANKPDWFLKISPLGKVPVLVVTGADGKEVALFESNVICEYIEDAQGGAKLHPQDALQRAQHRAWMEFGSTILSELWGLETTGDSAIFESKRQAVAAKFARVEEALGSGPLFAGKNFSLVDAVFAPIFRYFDLFDQLTDLSVFADTPKVRAWRETLAKRPSVGTAVGPDYPQLLHAFLVRHNAHLLKLAA</sequence>
<evidence type="ECO:0000313" key="7">
    <source>
        <dbReference type="Proteomes" id="UP000052023"/>
    </source>
</evidence>
<dbReference type="EMBL" id="LLYA01000161">
    <property type="protein sequence ID" value="KRR23147.1"/>
    <property type="molecule type" value="Genomic_DNA"/>
</dbReference>
<comment type="caution">
    <text evidence="6">The sequence shown here is derived from an EMBL/GenBank/DDBJ whole genome shotgun (WGS) entry which is preliminary data.</text>
</comment>
<dbReference type="Gene3D" id="3.40.30.10">
    <property type="entry name" value="Glutaredoxin"/>
    <property type="match status" value="1"/>
</dbReference>
<reference evidence="6 7" key="1">
    <citation type="submission" date="2014-03" db="EMBL/GenBank/DDBJ databases">
        <title>Bradyrhizobium valentinum sp. nov., isolated from effective nodules of Lupinus mariae-josephae, a lupine endemic of basic-lime soils in Eastern Spain.</title>
        <authorList>
            <person name="Duran D."/>
            <person name="Rey L."/>
            <person name="Navarro A."/>
            <person name="Busquets A."/>
            <person name="Imperial J."/>
            <person name="Ruiz-Argueso T."/>
        </authorList>
    </citation>
    <scope>NUCLEOTIDE SEQUENCE [LARGE SCALE GENOMIC DNA]</scope>
    <source>
        <strain evidence="6 7">Ro19</strain>
    </source>
</reference>
<comment type="catalytic activity">
    <reaction evidence="3">
        <text>RX + glutathione = an S-substituted glutathione + a halide anion + H(+)</text>
        <dbReference type="Rhea" id="RHEA:16437"/>
        <dbReference type="ChEBI" id="CHEBI:15378"/>
        <dbReference type="ChEBI" id="CHEBI:16042"/>
        <dbReference type="ChEBI" id="CHEBI:17792"/>
        <dbReference type="ChEBI" id="CHEBI:57925"/>
        <dbReference type="ChEBI" id="CHEBI:90779"/>
        <dbReference type="EC" id="2.5.1.18"/>
    </reaction>
</comment>
<dbReference type="InterPro" id="IPR040079">
    <property type="entry name" value="Glutathione_S-Trfase"/>
</dbReference>
<feature type="domain" description="GST N-terminal" evidence="4">
    <location>
        <begin position="3"/>
        <end position="86"/>
    </location>
</feature>
<feature type="domain" description="GST C-terminal" evidence="5">
    <location>
        <begin position="91"/>
        <end position="221"/>
    </location>
</feature>
<dbReference type="SFLD" id="SFLDG01152">
    <property type="entry name" value="Main.3:_Omega-_and_Tau-like"/>
    <property type="match status" value="1"/>
</dbReference>
<evidence type="ECO:0000256" key="2">
    <source>
        <dbReference type="ARBA" id="ARBA00022679"/>
    </source>
</evidence>